<evidence type="ECO:0000256" key="4">
    <source>
        <dbReference type="ARBA" id="ARBA00022517"/>
    </source>
</evidence>
<sequence>MTASTLASSSAAPEIPTTKTNVVGVRVSGRVWRHPKKPANRTTMSRGLHKTWDKRLEERSALATMKAREREMKFEAAEKKKQARLVTEARKKAAAEKEHQAHLAKLLSAKQLQRRKRKELRAKSRLKH</sequence>
<accession>A0A9W7ZP70</accession>
<comment type="subcellular location">
    <subcellularLocation>
        <location evidence="2 8">Nucleus</location>
        <location evidence="2 8">Nucleolus</location>
    </subcellularLocation>
</comment>
<dbReference type="EMBL" id="JANBPT010001146">
    <property type="protein sequence ID" value="KAJ1909774.1"/>
    <property type="molecule type" value="Genomic_DNA"/>
</dbReference>
<dbReference type="Pfam" id="PF03879">
    <property type="entry name" value="Cgr1"/>
    <property type="match status" value="1"/>
</dbReference>
<evidence type="ECO:0000256" key="7">
    <source>
        <dbReference type="ARBA" id="ARBA00023242"/>
    </source>
</evidence>
<dbReference type="GO" id="GO:0005730">
    <property type="term" value="C:nucleolus"/>
    <property type="evidence" value="ECO:0007669"/>
    <property type="project" value="UniProtKB-SubCell"/>
</dbReference>
<keyword evidence="6" id="KW-0175">Coiled coil</keyword>
<organism evidence="10 11">
    <name type="scientific">Tieghemiomyces parasiticus</name>
    <dbReference type="NCBI Taxonomy" id="78921"/>
    <lineage>
        <taxon>Eukaryota</taxon>
        <taxon>Fungi</taxon>
        <taxon>Fungi incertae sedis</taxon>
        <taxon>Zoopagomycota</taxon>
        <taxon>Kickxellomycotina</taxon>
        <taxon>Dimargaritomycetes</taxon>
        <taxon>Dimargaritales</taxon>
        <taxon>Dimargaritaceae</taxon>
        <taxon>Tieghemiomyces</taxon>
    </lineage>
</organism>
<evidence type="ECO:0000313" key="11">
    <source>
        <dbReference type="Proteomes" id="UP001150569"/>
    </source>
</evidence>
<feature type="compositionally biased region" description="Basic residues" evidence="9">
    <location>
        <begin position="112"/>
        <end position="128"/>
    </location>
</feature>
<evidence type="ECO:0000256" key="3">
    <source>
        <dbReference type="ARBA" id="ARBA00007869"/>
    </source>
</evidence>
<reference evidence="10" key="1">
    <citation type="submission" date="2022-07" db="EMBL/GenBank/DDBJ databases">
        <title>Phylogenomic reconstructions and comparative analyses of Kickxellomycotina fungi.</title>
        <authorList>
            <person name="Reynolds N.K."/>
            <person name="Stajich J.E."/>
            <person name="Barry K."/>
            <person name="Grigoriev I.V."/>
            <person name="Crous P."/>
            <person name="Smith M.E."/>
        </authorList>
    </citation>
    <scope>NUCLEOTIDE SEQUENCE</scope>
    <source>
        <strain evidence="10">RSA 861</strain>
    </source>
</reference>
<evidence type="ECO:0000256" key="5">
    <source>
        <dbReference type="ARBA" id="ARBA00022552"/>
    </source>
</evidence>
<dbReference type="InterPro" id="IPR005579">
    <property type="entry name" value="Cgr1-like"/>
</dbReference>
<evidence type="ECO:0000256" key="9">
    <source>
        <dbReference type="SAM" id="MobiDB-lite"/>
    </source>
</evidence>
<name>A0A9W7ZP70_9FUNG</name>
<evidence type="ECO:0000256" key="6">
    <source>
        <dbReference type="ARBA" id="ARBA00023054"/>
    </source>
</evidence>
<keyword evidence="11" id="KW-1185">Reference proteome</keyword>
<comment type="caution">
    <text evidence="10">The sequence shown here is derived from an EMBL/GenBank/DDBJ whole genome shotgun (WGS) entry which is preliminary data.</text>
</comment>
<gene>
    <name evidence="10" type="ORF">IWQ60_010996</name>
</gene>
<proteinExistence type="inferred from homology"/>
<dbReference type="GO" id="GO:0006364">
    <property type="term" value="P:rRNA processing"/>
    <property type="evidence" value="ECO:0007669"/>
    <property type="project" value="UniProtKB-UniRule"/>
</dbReference>
<keyword evidence="5 8" id="KW-0698">rRNA processing</keyword>
<comment type="similarity">
    <text evidence="3 8">Belongs to the CGR1 family.</text>
</comment>
<keyword evidence="7 8" id="KW-0539">Nucleus</keyword>
<protein>
    <recommendedName>
        <fullName evidence="8">rRNA-processing protein</fullName>
    </recommendedName>
</protein>
<evidence type="ECO:0000256" key="1">
    <source>
        <dbReference type="ARBA" id="ARBA00004090"/>
    </source>
</evidence>
<dbReference type="AlphaFoldDB" id="A0A9W7ZP70"/>
<evidence type="ECO:0000313" key="10">
    <source>
        <dbReference type="EMBL" id="KAJ1909774.1"/>
    </source>
</evidence>
<feature type="compositionally biased region" description="Basic and acidic residues" evidence="9">
    <location>
        <begin position="90"/>
        <end position="101"/>
    </location>
</feature>
<feature type="region of interest" description="Disordered" evidence="9">
    <location>
        <begin position="90"/>
        <end position="128"/>
    </location>
</feature>
<comment type="function">
    <text evidence="1 8">Involved in nucleolar integrity and required for processing of the pre-rRNA for the 60S ribosome subunit.</text>
</comment>
<keyword evidence="4 8" id="KW-0690">Ribosome biogenesis</keyword>
<evidence type="ECO:0000256" key="8">
    <source>
        <dbReference type="RuleBase" id="RU363084"/>
    </source>
</evidence>
<evidence type="ECO:0000256" key="2">
    <source>
        <dbReference type="ARBA" id="ARBA00004604"/>
    </source>
</evidence>
<dbReference type="Proteomes" id="UP001150569">
    <property type="component" value="Unassembled WGS sequence"/>
</dbReference>